<reference evidence="1 2" key="1">
    <citation type="submission" date="2021-12" db="EMBL/GenBank/DDBJ databases">
        <title>A phylogenomic analysis of Limosilactobacillus reuteri reveals ancient and stable evolutionary relationships with rodents and birds and zoonotic transmission to humans.</title>
        <authorList>
            <person name="Li F."/>
            <person name="Li X."/>
            <person name="Cheng C."/>
            <person name="Tollenaar S."/>
            <person name="Zhang J.S."/>
            <person name="Simpson D."/>
            <person name="Tasseva G."/>
            <person name="Perez-Munoz M.E."/>
            <person name="Frese S."/>
            <person name="Gaenzle M.G."/>
            <person name="Walter J."/>
            <person name="Zheng J."/>
        </authorList>
    </citation>
    <scope>NUCLEOTIDE SEQUENCE [LARGE SCALE GENOMIC DNA]</scope>
    <source>
        <strain evidence="1 2">WF-AF5-A</strain>
    </source>
</reference>
<protein>
    <submittedName>
        <fullName evidence="1">Uncharacterized protein</fullName>
    </submittedName>
</protein>
<organism evidence="1 2">
    <name type="scientific">Limosilactobacillus balticus</name>
    <dbReference type="NCBI Taxonomy" id="2759747"/>
    <lineage>
        <taxon>Bacteria</taxon>
        <taxon>Bacillati</taxon>
        <taxon>Bacillota</taxon>
        <taxon>Bacilli</taxon>
        <taxon>Lactobacillales</taxon>
        <taxon>Lactobacillaceae</taxon>
        <taxon>Limosilactobacillus</taxon>
    </lineage>
</organism>
<evidence type="ECO:0000313" key="1">
    <source>
        <dbReference type="EMBL" id="MCD7138968.1"/>
    </source>
</evidence>
<proteinExistence type="predicted"/>
<accession>A0ABS8RD77</accession>
<comment type="caution">
    <text evidence="1">The sequence shown here is derived from an EMBL/GenBank/DDBJ whole genome shotgun (WGS) entry which is preliminary data.</text>
</comment>
<dbReference type="Proteomes" id="UP001200032">
    <property type="component" value="Unassembled WGS sequence"/>
</dbReference>
<name>A0ABS8RD77_9LACO</name>
<dbReference type="EMBL" id="JAJPDJ010000063">
    <property type="protein sequence ID" value="MCD7138968.1"/>
    <property type="molecule type" value="Genomic_DNA"/>
</dbReference>
<sequence>MKLTEQKNCPYCHHSKQVLTFTDNWHSPLATMGIVLTHSALPYEDSYFEVASDHGGKVGVLVEFNYCPMCGRSLNEKGEEQ</sequence>
<keyword evidence="2" id="KW-1185">Reference proteome</keyword>
<gene>
    <name evidence="1" type="ORF">LTY59_07000</name>
</gene>
<dbReference type="RefSeq" id="WP_229392678.1">
    <property type="nucleotide sequence ID" value="NZ_JAJPDJ010000063.1"/>
</dbReference>
<evidence type="ECO:0000313" key="2">
    <source>
        <dbReference type="Proteomes" id="UP001200032"/>
    </source>
</evidence>